<protein>
    <submittedName>
        <fullName evidence="5">AMP-binding protein</fullName>
    </submittedName>
</protein>
<sequence>MAPHSAADQIVTGPAARPRPGVIGIDEITGLWDLVEQSARLRPDAVILADDHGRALTAAQLRDAAEDAAAGLAERGVAFGDVVSWQLPTILEAAVLMAACARLGVVQNPIIALLREREVEFMVEQVDAAVLIVPERWKGYRHADIAEAFLARHPERRALVIDLDTVGTGLRLPVGDRSELPPPPQVSDAGPVRWIYYTSGTTAAPKGVRHTDRSVIASSNGITDGQRTDTTSVLPIPWPLAHIGGIAMLGAALRTGCRLVLFDTWDPERTPYRMADHGSTNLGSAMPFFHAYISAQRAHGDSPLFPDLRGFIAGGAPTPQEVQRELREVFGRGERSDGGCDGERSDGGCHGAVLDAWGMTEFPVATSQSFDDPDIGRSVGPPMPGVRVRIVDGELRLKGPQLFSGYIDRSLDARVFDDDGWLCTGDLGFIDELGHIHIDGRRKDIIIRNAENISAGEVEEVILTHPAVADATVIGLPDPRTGERACAVVVLAVDATLTLAELSAYCHTGGLARFKCPEQLEFADSLPRLPMGKVNKSALRDRFSPTP</sequence>
<dbReference type="RefSeq" id="WP_213246988.1">
    <property type="nucleotide sequence ID" value="NZ_CP045806.1"/>
</dbReference>
<dbReference type="InterPro" id="IPR000873">
    <property type="entry name" value="AMP-dep_synth/lig_dom"/>
</dbReference>
<dbReference type="InterPro" id="IPR045851">
    <property type="entry name" value="AMP-bd_C_sf"/>
</dbReference>
<dbReference type="SUPFAM" id="SSF56801">
    <property type="entry name" value="Acetyl-CoA synthetase-like"/>
    <property type="match status" value="1"/>
</dbReference>
<feature type="domain" description="AMP-binding enzyme C-terminal" evidence="4">
    <location>
        <begin position="457"/>
        <end position="533"/>
    </location>
</feature>
<dbReference type="Pfam" id="PF13193">
    <property type="entry name" value="AMP-binding_C"/>
    <property type="match status" value="1"/>
</dbReference>
<proteinExistence type="inferred from homology"/>
<evidence type="ECO:0000313" key="6">
    <source>
        <dbReference type="Proteomes" id="UP001059836"/>
    </source>
</evidence>
<dbReference type="Pfam" id="PF00501">
    <property type="entry name" value="AMP-binding"/>
    <property type="match status" value="1"/>
</dbReference>
<dbReference type="PANTHER" id="PTHR43201:SF5">
    <property type="entry name" value="MEDIUM-CHAIN ACYL-COA LIGASE ACSF2, MITOCHONDRIAL"/>
    <property type="match status" value="1"/>
</dbReference>
<accession>A0ABX6IE89</accession>
<dbReference type="Gene3D" id="3.40.50.12780">
    <property type="entry name" value="N-terminal domain of ligase-like"/>
    <property type="match status" value="1"/>
</dbReference>
<dbReference type="EMBL" id="CP045809">
    <property type="protein sequence ID" value="QHN34171.1"/>
    <property type="molecule type" value="Genomic_DNA"/>
</dbReference>
<keyword evidence="2" id="KW-0436">Ligase</keyword>
<evidence type="ECO:0000256" key="1">
    <source>
        <dbReference type="ARBA" id="ARBA00006432"/>
    </source>
</evidence>
<reference evidence="5" key="1">
    <citation type="journal article" date="2021" name="Nat. Microbiol.">
        <title>Cocultivation of an ultrasmall environmental parasitic bacterium with lytic ability against bacteria associated with wastewater foams.</title>
        <authorList>
            <person name="Batinovic S."/>
            <person name="Rose J.J.A."/>
            <person name="Ratcliffe J."/>
            <person name="Seviour R.J."/>
            <person name="Petrovski S."/>
        </authorList>
    </citation>
    <scope>NUCLEOTIDE SEQUENCE</scope>
    <source>
        <strain evidence="5">CON9</strain>
    </source>
</reference>
<evidence type="ECO:0000256" key="2">
    <source>
        <dbReference type="ARBA" id="ARBA00022598"/>
    </source>
</evidence>
<feature type="domain" description="AMP-dependent synthetase/ligase" evidence="3">
    <location>
        <begin position="36"/>
        <end position="406"/>
    </location>
</feature>
<organism evidence="5 6">
    <name type="scientific">Gordonia pseudamarae</name>
    <dbReference type="NCBI Taxonomy" id="2831662"/>
    <lineage>
        <taxon>Bacteria</taxon>
        <taxon>Bacillati</taxon>
        <taxon>Actinomycetota</taxon>
        <taxon>Actinomycetes</taxon>
        <taxon>Mycobacteriales</taxon>
        <taxon>Gordoniaceae</taxon>
        <taxon>Gordonia</taxon>
    </lineage>
</organism>
<dbReference type="PANTHER" id="PTHR43201">
    <property type="entry name" value="ACYL-COA SYNTHETASE"/>
    <property type="match status" value="1"/>
</dbReference>
<dbReference type="InterPro" id="IPR025110">
    <property type="entry name" value="AMP-bd_C"/>
</dbReference>
<dbReference type="InterPro" id="IPR042099">
    <property type="entry name" value="ANL_N_sf"/>
</dbReference>
<evidence type="ECO:0000259" key="3">
    <source>
        <dbReference type="Pfam" id="PF00501"/>
    </source>
</evidence>
<name>A0ABX6IE89_9ACTN</name>
<dbReference type="PROSITE" id="PS50007">
    <property type="entry name" value="PIPLC_X_DOMAIN"/>
    <property type="match status" value="1"/>
</dbReference>
<evidence type="ECO:0000259" key="4">
    <source>
        <dbReference type="Pfam" id="PF13193"/>
    </source>
</evidence>
<dbReference type="Gene3D" id="3.30.300.30">
    <property type="match status" value="1"/>
</dbReference>
<evidence type="ECO:0000313" key="5">
    <source>
        <dbReference type="EMBL" id="QHN34171.1"/>
    </source>
</evidence>
<gene>
    <name evidence="5" type="ORF">GII31_03895</name>
</gene>
<comment type="similarity">
    <text evidence="1">Belongs to the ATP-dependent AMP-binding enzyme family.</text>
</comment>
<keyword evidence="6" id="KW-1185">Reference proteome</keyword>
<dbReference type="Proteomes" id="UP001059836">
    <property type="component" value="Chromosome"/>
</dbReference>